<accession>A0A9Q8WHQ9</accession>
<gene>
    <name evidence="2" type="ORF">CLUP02_08535</name>
</gene>
<reference evidence="2" key="1">
    <citation type="journal article" date="2021" name="Mol. Plant Microbe Interact.">
        <title>Complete Genome Sequence of the Plant-Pathogenic Fungus Colletotrichum lupini.</title>
        <authorList>
            <person name="Baroncelli R."/>
            <person name="Pensec F."/>
            <person name="Da Lio D."/>
            <person name="Boufleur T."/>
            <person name="Vicente I."/>
            <person name="Sarrocco S."/>
            <person name="Picot A."/>
            <person name="Baraldi E."/>
            <person name="Sukno S."/>
            <person name="Thon M."/>
            <person name="Le Floch G."/>
        </authorList>
    </citation>
    <scope>NUCLEOTIDE SEQUENCE</scope>
    <source>
        <strain evidence="2">IMI 504893</strain>
    </source>
</reference>
<protein>
    <submittedName>
        <fullName evidence="2">Uncharacterized protein</fullName>
    </submittedName>
</protein>
<name>A0A9Q8WHQ9_9PEZI</name>
<proteinExistence type="predicted"/>
<dbReference type="Proteomes" id="UP000830671">
    <property type="component" value="Chromosome 4"/>
</dbReference>
<feature type="compositionally biased region" description="Basic and acidic residues" evidence="1">
    <location>
        <begin position="326"/>
        <end position="335"/>
    </location>
</feature>
<feature type="region of interest" description="Disordered" evidence="1">
    <location>
        <begin position="320"/>
        <end position="355"/>
    </location>
</feature>
<evidence type="ECO:0000313" key="2">
    <source>
        <dbReference type="EMBL" id="UQC83045.1"/>
    </source>
</evidence>
<dbReference type="RefSeq" id="XP_049144667.1">
    <property type="nucleotide sequence ID" value="XM_049287524.1"/>
</dbReference>
<dbReference type="GeneID" id="73342534"/>
<evidence type="ECO:0000256" key="1">
    <source>
        <dbReference type="SAM" id="MobiDB-lite"/>
    </source>
</evidence>
<keyword evidence="3" id="KW-1185">Reference proteome</keyword>
<sequence>MVLFRQAVHQSLDTTISHSRDTIVEAIPSIMKSIFGPPTLPKVAVVGVSLAVQRTLSRPYLTCNFFVSLHPAPHNVLGSALVVAKQSVRELPTRAPAVFSTQPSGAKPVLPLRPWAGAIGTGQGCCGPMCGQHWHAWEVGVAAAGGRPRGAVRHGLPVWTVKREHQARPGPASPTSLTAQRTLASLADPAKLERNGSHLTFLMSSPAQPDTWNEVTTSLENVKERSPTSNSTSWGRMMTLELPGRVPAHRAYGPRNPSISRANSSLAGMLQHLATSKHSFNVNLHSTQYVDGDMSGSGLLSLIVSGIAISLLIIPRQRRHKKHCRKSDAIKDPQKRNNAQGPAAPPITPEALHPLGRGTQKLSTATTFFCNAIPATLVASPAGVPPVNATKRRPARLATIASSGIVTLRLNGAEQLVAMLSASSTSPYRLQLTGQDLCRLTRVPGYDGALSGAFYRQRKTGLFMVLLNLISSQWTFCTFGNFEMCSMSVRTHCRHHKTCRHQAALHGQGGGGPQESGEGTNQDCLPLSLPPPCVSLQPFTRRLQSSYRAIQPTLKIDDIRSTSRLSNHLSHVLDSNLTSLVSKEKAYQDMSSQRLVTFRLQPPPFYIARLPGYSEVFVTASIFLRNNCLSIDSAKLAQHDISKDRPEITVSAAHSSQPITQGEPVKLQTFSFRKIPYGALNMMYRCSSVATSMRYSRHSPISYGEKSITAVRDNSTVCGVFWSICFLILNVARELGRDHTDTHASLREHARMSEKLFGWVGFGTLRRLTLTEPTHRLHWITTQDSPSPPEGAAARRLGRSLNHQRSAGGKVGYGDVLLERMMYWLHLKCLPRGELRHGSNADSGVEM</sequence>
<dbReference type="AlphaFoldDB" id="A0A9Q8WHQ9"/>
<evidence type="ECO:0000313" key="3">
    <source>
        <dbReference type="Proteomes" id="UP000830671"/>
    </source>
</evidence>
<organism evidence="2 3">
    <name type="scientific">Colletotrichum lupini</name>
    <dbReference type="NCBI Taxonomy" id="145971"/>
    <lineage>
        <taxon>Eukaryota</taxon>
        <taxon>Fungi</taxon>
        <taxon>Dikarya</taxon>
        <taxon>Ascomycota</taxon>
        <taxon>Pezizomycotina</taxon>
        <taxon>Sordariomycetes</taxon>
        <taxon>Hypocreomycetidae</taxon>
        <taxon>Glomerellales</taxon>
        <taxon>Glomerellaceae</taxon>
        <taxon>Colletotrichum</taxon>
        <taxon>Colletotrichum acutatum species complex</taxon>
    </lineage>
</organism>
<dbReference type="EMBL" id="CP019476">
    <property type="protein sequence ID" value="UQC83045.1"/>
    <property type="molecule type" value="Genomic_DNA"/>
</dbReference>
<dbReference type="KEGG" id="clup:CLUP02_08535"/>